<evidence type="ECO:0000259" key="1">
    <source>
        <dbReference type="Pfam" id="PF17792"/>
    </source>
</evidence>
<keyword evidence="2" id="KW-0808">Transferase</keyword>
<organism evidence="2 3">
    <name type="scientific">Campylobacter majalis</name>
    <dbReference type="NCBI Taxonomy" id="2790656"/>
    <lineage>
        <taxon>Bacteria</taxon>
        <taxon>Pseudomonadati</taxon>
        <taxon>Campylobacterota</taxon>
        <taxon>Epsilonproteobacteria</taxon>
        <taxon>Campylobacterales</taxon>
        <taxon>Campylobacteraceae</taxon>
        <taxon>Campylobacter</taxon>
    </lineage>
</organism>
<dbReference type="InterPro" id="IPR041397">
    <property type="entry name" value="ThiD2"/>
</dbReference>
<sequence>MIKKRLYRVIDANLNRLKEGLRVVEDIKRYGFDDKALALKIKNLRHKAKINHDEYIKYRDVTNDVLKQSIKSEQTRENLDEIITANLKRAQESSRVLEECFKLIDTQISELFKSIRYELYEIEALIITDQSIKQ</sequence>
<comment type="caution">
    <text evidence="2">The sequence shown here is derived from an EMBL/GenBank/DDBJ whole genome shotgun (WGS) entry which is preliminary data.</text>
</comment>
<reference evidence="2 3" key="1">
    <citation type="submission" date="2020-11" db="EMBL/GenBank/DDBJ databases">
        <authorList>
            <person name="Peeters C."/>
        </authorList>
    </citation>
    <scope>NUCLEOTIDE SEQUENCE [LARGE SCALE GENOMIC DNA]</scope>
    <source>
        <strain evidence="2 3">LMG 7974</strain>
    </source>
</reference>
<evidence type="ECO:0000313" key="2">
    <source>
        <dbReference type="EMBL" id="CAD7288469.1"/>
    </source>
</evidence>
<dbReference type="Pfam" id="PF17792">
    <property type="entry name" value="ThiD2"/>
    <property type="match status" value="1"/>
</dbReference>
<accession>A0ABN7K7J3</accession>
<dbReference type="EMBL" id="CAJHOF010000007">
    <property type="protein sequence ID" value="CAD7288469.1"/>
    <property type="molecule type" value="Genomic_DNA"/>
</dbReference>
<protein>
    <submittedName>
        <fullName evidence="2">Thiamine-phosphate synthase</fullName>
        <ecNumber evidence="2">2.5.1.3</ecNumber>
    </submittedName>
</protein>
<dbReference type="Proteomes" id="UP000789803">
    <property type="component" value="Unassembled WGS sequence"/>
</dbReference>
<dbReference type="EC" id="2.5.1.3" evidence="2"/>
<proteinExistence type="predicted"/>
<gene>
    <name evidence="2" type="primary">thiE_1</name>
    <name evidence="2" type="ORF">LMG7974_01024</name>
</gene>
<evidence type="ECO:0000313" key="3">
    <source>
        <dbReference type="Proteomes" id="UP000789803"/>
    </source>
</evidence>
<keyword evidence="3" id="KW-1185">Reference proteome</keyword>
<name>A0ABN7K7J3_9BACT</name>
<feature type="domain" description="ThiD2" evidence="1">
    <location>
        <begin position="8"/>
        <end position="124"/>
    </location>
</feature>
<dbReference type="GO" id="GO:0004789">
    <property type="term" value="F:thiamine-phosphate diphosphorylase activity"/>
    <property type="evidence" value="ECO:0007669"/>
    <property type="project" value="UniProtKB-EC"/>
</dbReference>
<dbReference type="RefSeq" id="WP_229932821.1">
    <property type="nucleotide sequence ID" value="NZ_CAJHOF010000007.1"/>
</dbReference>